<dbReference type="InterPro" id="IPR041698">
    <property type="entry name" value="Methyltransf_25"/>
</dbReference>
<evidence type="ECO:0000259" key="1">
    <source>
        <dbReference type="Pfam" id="PF13649"/>
    </source>
</evidence>
<reference evidence="2" key="1">
    <citation type="journal article" date="2014" name="Int. J. Syst. Evol. Microbiol.">
        <title>Complete genome of a new Firmicutes species belonging to the dominant human colonic microbiota ('Ruminococcus bicirculans') reveals two chromosomes and a selective capacity to utilize plant glucans.</title>
        <authorList>
            <consortium name="NISC Comparative Sequencing Program"/>
            <person name="Wegmann U."/>
            <person name="Louis P."/>
            <person name="Goesmann A."/>
            <person name="Henrissat B."/>
            <person name="Duncan S.H."/>
            <person name="Flint H.J."/>
        </authorList>
    </citation>
    <scope>NUCLEOTIDE SEQUENCE</scope>
    <source>
        <strain evidence="2">JCM 10667</strain>
    </source>
</reference>
<dbReference type="CDD" id="cd02440">
    <property type="entry name" value="AdoMet_MTases"/>
    <property type="match status" value="1"/>
</dbReference>
<protein>
    <submittedName>
        <fullName evidence="2">Methyltransferase domain-containing protein</fullName>
    </submittedName>
    <submittedName>
        <fullName evidence="3">SAM-dependent methyltransferase</fullName>
    </submittedName>
</protein>
<dbReference type="RefSeq" id="WP_184880627.1">
    <property type="nucleotide sequence ID" value="NZ_BAAAHD010000026.1"/>
</dbReference>
<dbReference type="EMBL" id="BAAAHD010000026">
    <property type="protein sequence ID" value="GAA0568419.1"/>
    <property type="molecule type" value="Genomic_DNA"/>
</dbReference>
<keyword evidence="3" id="KW-0808">Transferase</keyword>
<dbReference type="Pfam" id="PF13649">
    <property type="entry name" value="Methyltransf_25"/>
    <property type="match status" value="1"/>
</dbReference>
<dbReference type="EMBL" id="JACHMV010000001">
    <property type="protein sequence ID" value="MBB4772874.1"/>
    <property type="molecule type" value="Genomic_DNA"/>
</dbReference>
<organism evidence="3 4">
    <name type="scientific">Actinomadura livida</name>
    <dbReference type="NCBI Taxonomy" id="79909"/>
    <lineage>
        <taxon>Bacteria</taxon>
        <taxon>Bacillati</taxon>
        <taxon>Actinomycetota</taxon>
        <taxon>Actinomycetes</taxon>
        <taxon>Streptosporangiales</taxon>
        <taxon>Thermomonosporaceae</taxon>
        <taxon>Actinomadura</taxon>
    </lineage>
</organism>
<dbReference type="PANTHER" id="PTHR43591:SF24">
    <property type="entry name" value="2-METHOXY-6-POLYPRENYL-1,4-BENZOQUINOL METHYLASE, MITOCHONDRIAL"/>
    <property type="match status" value="1"/>
</dbReference>
<name>A0A7W7I9E6_9ACTN</name>
<keyword evidence="5" id="KW-1185">Reference proteome</keyword>
<evidence type="ECO:0000313" key="2">
    <source>
        <dbReference type="EMBL" id="GAA0568419.1"/>
    </source>
</evidence>
<dbReference type="InterPro" id="IPR029063">
    <property type="entry name" value="SAM-dependent_MTases_sf"/>
</dbReference>
<dbReference type="AlphaFoldDB" id="A0A7W7I9E6"/>
<evidence type="ECO:0000313" key="4">
    <source>
        <dbReference type="Proteomes" id="UP000549343"/>
    </source>
</evidence>
<dbReference type="GO" id="GO:0008168">
    <property type="term" value="F:methyltransferase activity"/>
    <property type="evidence" value="ECO:0007669"/>
    <property type="project" value="UniProtKB-KW"/>
</dbReference>
<proteinExistence type="predicted"/>
<dbReference type="Gene3D" id="3.40.50.150">
    <property type="entry name" value="Vaccinia Virus protein VP39"/>
    <property type="match status" value="1"/>
</dbReference>
<keyword evidence="3" id="KW-0489">Methyltransferase</keyword>
<dbReference type="Proteomes" id="UP000549343">
    <property type="component" value="Unassembled WGS sequence"/>
</dbReference>
<comment type="caution">
    <text evidence="3">The sequence shown here is derived from an EMBL/GenBank/DDBJ whole genome shotgun (WGS) entry which is preliminary data.</text>
</comment>
<sequence length="278" mass="29018">MQGIVNRQQAEAWNGWEGAHWAEHPELYNGMMGEFNAPLFAAAGVASRDRVLDVGCGTGQTTLLAARRAHDGNVVGIDLSAPMLERARRDAAAEGIGNVAFEQGDAQVHPFPDGGFDVVLSRGGVMFFTDHVAAFANLRRALAPDGRLAVLGPRPGGPDTAYARATAALSPFLREASPAATGMGSLLDPARIREVLAAAGFTGIDVTAVDAPMTFGADAAAAADFLFSMGPTRHNLRDVDAASIARIRGEVQDALTEFETPDGVRIPGGVWLTTASPA</sequence>
<reference evidence="2" key="4">
    <citation type="submission" date="2023-12" db="EMBL/GenBank/DDBJ databases">
        <authorList>
            <person name="Sun Q."/>
            <person name="Inoue M."/>
        </authorList>
    </citation>
    <scope>NUCLEOTIDE SEQUENCE</scope>
    <source>
        <strain evidence="2">JCM 10667</strain>
    </source>
</reference>
<dbReference type="GO" id="GO:0032259">
    <property type="term" value="P:methylation"/>
    <property type="evidence" value="ECO:0007669"/>
    <property type="project" value="UniProtKB-KW"/>
</dbReference>
<accession>A0A7W7I9E6</accession>
<feature type="domain" description="Methyltransferase" evidence="1">
    <location>
        <begin position="51"/>
        <end position="146"/>
    </location>
</feature>
<dbReference type="SUPFAM" id="SSF53335">
    <property type="entry name" value="S-adenosyl-L-methionine-dependent methyltransferases"/>
    <property type="match status" value="1"/>
</dbReference>
<reference evidence="5" key="2">
    <citation type="journal article" date="2019" name="Int. J. Syst. Evol. Microbiol.">
        <title>The Global Catalogue of Microorganisms (GCM) 10K type strain sequencing project: providing services to taxonomists for standard genome sequencing and annotation.</title>
        <authorList>
            <consortium name="The Broad Institute Genomics Platform"/>
            <consortium name="The Broad Institute Genome Sequencing Center for Infectious Disease"/>
            <person name="Wu L."/>
            <person name="Ma J."/>
        </authorList>
    </citation>
    <scope>NUCLEOTIDE SEQUENCE [LARGE SCALE GENOMIC DNA]</scope>
    <source>
        <strain evidence="5">JCM 10667</strain>
    </source>
</reference>
<gene>
    <name evidence="3" type="ORF">F4557_001292</name>
    <name evidence="2" type="ORF">GCM10009546_33910</name>
</gene>
<evidence type="ECO:0000313" key="3">
    <source>
        <dbReference type="EMBL" id="MBB4772874.1"/>
    </source>
</evidence>
<dbReference type="Proteomes" id="UP001501427">
    <property type="component" value="Unassembled WGS sequence"/>
</dbReference>
<evidence type="ECO:0000313" key="5">
    <source>
        <dbReference type="Proteomes" id="UP001501427"/>
    </source>
</evidence>
<reference evidence="3 4" key="3">
    <citation type="submission" date="2020-08" db="EMBL/GenBank/DDBJ databases">
        <title>Sequencing the genomes of 1000 actinobacteria strains.</title>
        <authorList>
            <person name="Klenk H.-P."/>
        </authorList>
    </citation>
    <scope>NUCLEOTIDE SEQUENCE [LARGE SCALE GENOMIC DNA]</scope>
    <source>
        <strain evidence="3 4">DSM 44772</strain>
    </source>
</reference>
<dbReference type="PANTHER" id="PTHR43591">
    <property type="entry name" value="METHYLTRANSFERASE"/>
    <property type="match status" value="1"/>
</dbReference>